<dbReference type="OrthoDB" id="288590at2759"/>
<evidence type="ECO:0000256" key="10">
    <source>
        <dbReference type="SAM" id="MobiDB-lite"/>
    </source>
</evidence>
<protein>
    <recommendedName>
        <fullName evidence="8">2-oxoglutarate-dependent dioxygenase DAO</fullName>
    </recommendedName>
    <alternativeName>
        <fullName evidence="9">Protein DIOXYGENASE FOR AUXIN OXIDATION</fullName>
    </alternativeName>
</protein>
<dbReference type="Proteomes" id="UP000636709">
    <property type="component" value="Unassembled WGS sequence"/>
</dbReference>
<comment type="function">
    <text evidence="7">2-oxoglutarate-dependent dioxygenase essential for auxin catabolism and maintenance of auxin homeostasis in reproductive organs. Catalyzes the irreversible oxidation of indole-3-acetic acid (IAA) to the biologically inactive 2-oxoindole-3-acetic acid (OxIAA).</text>
</comment>
<dbReference type="GO" id="GO:0046872">
    <property type="term" value="F:metal ion binding"/>
    <property type="evidence" value="ECO:0007669"/>
    <property type="project" value="UniProtKB-KW"/>
</dbReference>
<evidence type="ECO:0000256" key="2">
    <source>
        <dbReference type="ARBA" id="ARBA00008056"/>
    </source>
</evidence>
<sequence>MFVSRLDYPQGLGNRILAVEHLLLPSFFSPPLKVGSTLPTSSPPLAAGYTPHRLKPKAKIQQQSHRDARDPAQAMAIPTVDLRGVVPGGAGWEAARDAVTASMVAHGFVVVAHDALGDDLRRALFARAMPELFALPLEVKQQTVSSKGEFRGYIGQRPGMDWDSLRVGEPTNAASVHGFADMLWPDGNPEFCGTIMSWAKKMLKLEEMVETMVLESLGVRGESIRAHSDQLGHGCRLSHYGAPPDTETSMSMVAHYDDSMLTTIVQHEVEGLEVQAGDGRWLAVPPKPDTAAIVAGEQFRVRYDPDRSRFTIPARFVVTNGRVPACLHRVRTPSNRERKDGVAVRALGDLVDTEHPLMYNPLKHEEFSKWRYSAEGLKFKDPLKAFCGVKDGATAMVRFGRSSHIELLLVAAESQEIPNQALRLPQTPHKITSQIDPVQLEAMAIPTVDLRGVAPGAPGWDAARDAVTASMVAHGCVVVAHGDDALGPELRRALFARALPELFALPLESKQRTVAPTNERYKEGYNQIDGMPWESFRITEPTDAAKVRGVADILWPEGNTEFCETIVSFAKNMLKLDEMLEALVLEGLGVQGQGVRAHLDLLGHSVYLSHYGTPVDRETNESMQAHYDDSMNTIIVQHEVEGLEVRLADGRWVAVPPEPGTLTFMAGEQLRVATNGRVPACFHRVRTPSSRERFAVLFGFLQKPGIEVRALEELVDEEHPLVFNPLKHEEYKEWRYSEEGFKVDDALKAFCGVEKVAAMV</sequence>
<dbReference type="EMBL" id="JACEFO010001795">
    <property type="protein sequence ID" value="KAF8702001.1"/>
    <property type="molecule type" value="Genomic_DNA"/>
</dbReference>
<dbReference type="PROSITE" id="PS51471">
    <property type="entry name" value="FE2OG_OXY"/>
    <property type="match status" value="2"/>
</dbReference>
<dbReference type="InterPro" id="IPR027443">
    <property type="entry name" value="IPNS-like_sf"/>
</dbReference>
<dbReference type="GO" id="GO:0051213">
    <property type="term" value="F:dioxygenase activity"/>
    <property type="evidence" value="ECO:0007669"/>
    <property type="project" value="UniProtKB-KW"/>
</dbReference>
<proteinExistence type="inferred from homology"/>
<dbReference type="InterPro" id="IPR044861">
    <property type="entry name" value="IPNS-like_FE2OG_OXY"/>
</dbReference>
<accession>A0A835ERJ5</accession>
<evidence type="ECO:0000256" key="7">
    <source>
        <dbReference type="ARBA" id="ARBA00054658"/>
    </source>
</evidence>
<name>A0A835ERJ5_9POAL</name>
<evidence type="ECO:0000313" key="13">
    <source>
        <dbReference type="Proteomes" id="UP000636709"/>
    </source>
</evidence>
<comment type="similarity">
    <text evidence="2">Belongs to the iron/ascorbate-dependent oxidoreductase family.</text>
</comment>
<keyword evidence="13" id="KW-1185">Reference proteome</keyword>
<comment type="cofactor">
    <cofactor evidence="1">
        <name>L-ascorbate</name>
        <dbReference type="ChEBI" id="CHEBI:38290"/>
    </cofactor>
</comment>
<feature type="region of interest" description="Disordered" evidence="10">
    <location>
        <begin position="48"/>
        <end position="71"/>
    </location>
</feature>
<dbReference type="PANTHER" id="PTHR47990">
    <property type="entry name" value="2-OXOGLUTARATE (2OG) AND FE(II)-DEPENDENT OXYGENASE SUPERFAMILY PROTEIN-RELATED"/>
    <property type="match status" value="1"/>
</dbReference>
<dbReference type="FunFam" id="2.60.120.330:FF:000017">
    <property type="entry name" value="2-oxoglutarate-dependent dioxygenase DAO"/>
    <property type="match status" value="2"/>
</dbReference>
<comment type="caution">
    <text evidence="12">The sequence shown here is derived from an EMBL/GenBank/DDBJ whole genome shotgun (WGS) entry which is preliminary data.</text>
</comment>
<feature type="domain" description="Fe2OG dioxygenase" evidence="11">
    <location>
        <begin position="231"/>
        <end position="348"/>
    </location>
</feature>
<reference evidence="12" key="1">
    <citation type="submission" date="2020-07" db="EMBL/GenBank/DDBJ databases">
        <title>Genome sequence and genetic diversity analysis of an under-domesticated orphan crop, white fonio (Digitaria exilis).</title>
        <authorList>
            <person name="Bennetzen J.L."/>
            <person name="Chen S."/>
            <person name="Ma X."/>
            <person name="Wang X."/>
            <person name="Yssel A.E.J."/>
            <person name="Chaluvadi S.R."/>
            <person name="Johnson M."/>
            <person name="Gangashetty P."/>
            <person name="Hamidou F."/>
            <person name="Sanogo M.D."/>
            <person name="Zwaenepoel A."/>
            <person name="Wallace J."/>
            <person name="Van De Peer Y."/>
            <person name="Van Deynze A."/>
        </authorList>
    </citation>
    <scope>NUCLEOTIDE SEQUENCE</scope>
    <source>
        <tissue evidence="12">Leaves</tissue>
    </source>
</reference>
<feature type="domain" description="Fe2OG dioxygenase" evidence="11">
    <location>
        <begin position="602"/>
        <end position="703"/>
    </location>
</feature>
<dbReference type="Gene3D" id="2.60.120.330">
    <property type="entry name" value="B-lactam Antibiotic, Isopenicillin N Synthase, Chain"/>
    <property type="match status" value="2"/>
</dbReference>
<evidence type="ECO:0000259" key="11">
    <source>
        <dbReference type="PROSITE" id="PS51471"/>
    </source>
</evidence>
<dbReference type="Pfam" id="PF14226">
    <property type="entry name" value="DIOX_N"/>
    <property type="match status" value="1"/>
</dbReference>
<evidence type="ECO:0000256" key="1">
    <source>
        <dbReference type="ARBA" id="ARBA00001961"/>
    </source>
</evidence>
<organism evidence="12 13">
    <name type="scientific">Digitaria exilis</name>
    <dbReference type="NCBI Taxonomy" id="1010633"/>
    <lineage>
        <taxon>Eukaryota</taxon>
        <taxon>Viridiplantae</taxon>
        <taxon>Streptophyta</taxon>
        <taxon>Embryophyta</taxon>
        <taxon>Tracheophyta</taxon>
        <taxon>Spermatophyta</taxon>
        <taxon>Magnoliopsida</taxon>
        <taxon>Liliopsida</taxon>
        <taxon>Poales</taxon>
        <taxon>Poaceae</taxon>
        <taxon>PACMAD clade</taxon>
        <taxon>Panicoideae</taxon>
        <taxon>Panicodae</taxon>
        <taxon>Paniceae</taxon>
        <taxon>Anthephorinae</taxon>
        <taxon>Digitaria</taxon>
    </lineage>
</organism>
<dbReference type="InterPro" id="IPR026992">
    <property type="entry name" value="DIOX_N"/>
</dbReference>
<keyword evidence="6" id="KW-0408">Iron</keyword>
<dbReference type="InterPro" id="IPR005123">
    <property type="entry name" value="Oxoglu/Fe-dep_dioxygenase_dom"/>
</dbReference>
<evidence type="ECO:0000256" key="4">
    <source>
        <dbReference type="ARBA" id="ARBA00022964"/>
    </source>
</evidence>
<evidence type="ECO:0000256" key="9">
    <source>
        <dbReference type="ARBA" id="ARBA00076740"/>
    </source>
</evidence>
<keyword evidence="3" id="KW-0479">Metal-binding</keyword>
<evidence type="ECO:0000256" key="8">
    <source>
        <dbReference type="ARBA" id="ARBA00074102"/>
    </source>
</evidence>
<dbReference type="InterPro" id="IPR050231">
    <property type="entry name" value="Iron_ascorbate_oxido_reductase"/>
</dbReference>
<dbReference type="SUPFAM" id="SSF51197">
    <property type="entry name" value="Clavaminate synthase-like"/>
    <property type="match status" value="2"/>
</dbReference>
<evidence type="ECO:0000256" key="6">
    <source>
        <dbReference type="ARBA" id="ARBA00023004"/>
    </source>
</evidence>
<dbReference type="AlphaFoldDB" id="A0A835ERJ5"/>
<keyword evidence="4" id="KW-0223">Dioxygenase</keyword>
<evidence type="ECO:0000256" key="3">
    <source>
        <dbReference type="ARBA" id="ARBA00022723"/>
    </source>
</evidence>
<evidence type="ECO:0000256" key="5">
    <source>
        <dbReference type="ARBA" id="ARBA00023002"/>
    </source>
</evidence>
<keyword evidence="5" id="KW-0560">Oxidoreductase</keyword>
<gene>
    <name evidence="12" type="ORF">HU200_033338</name>
</gene>
<evidence type="ECO:0000313" key="12">
    <source>
        <dbReference type="EMBL" id="KAF8702001.1"/>
    </source>
</evidence>
<dbReference type="Pfam" id="PF03171">
    <property type="entry name" value="2OG-FeII_Oxy"/>
    <property type="match status" value="2"/>
</dbReference>